<dbReference type="CDD" id="cd00042">
    <property type="entry name" value="CY"/>
    <property type="match status" value="1"/>
</dbReference>
<reference evidence="3" key="1">
    <citation type="journal article" date="2013" name="Genetics">
        <title>The draft genome and transcriptome of Panagrellus redivivus are shaped by the harsh demands of a free-living lifestyle.</title>
        <authorList>
            <person name="Srinivasan J."/>
            <person name="Dillman A.R."/>
            <person name="Macchietto M.G."/>
            <person name="Heikkinen L."/>
            <person name="Lakso M."/>
            <person name="Fracchia K.M."/>
            <person name="Antoshechkin I."/>
            <person name="Mortazavi A."/>
            <person name="Wong G."/>
            <person name="Sternberg P.W."/>
        </authorList>
    </citation>
    <scope>NUCLEOTIDE SEQUENCE [LARGE SCALE GENOMIC DNA]</scope>
    <source>
        <strain evidence="3">MT8872</strain>
    </source>
</reference>
<dbReference type="GO" id="GO:0004869">
    <property type="term" value="F:cysteine-type endopeptidase inhibitor activity"/>
    <property type="evidence" value="ECO:0007669"/>
    <property type="project" value="InterPro"/>
</dbReference>
<dbReference type="AlphaFoldDB" id="A0A7E4VRL6"/>
<accession>A0A7E4VRL6</accession>
<reference evidence="4" key="2">
    <citation type="submission" date="2020-10" db="UniProtKB">
        <authorList>
            <consortium name="WormBaseParasite"/>
        </authorList>
    </citation>
    <scope>IDENTIFICATION</scope>
</reference>
<evidence type="ECO:0000313" key="4">
    <source>
        <dbReference type="WBParaSite" id="Pan_g24227.t1"/>
    </source>
</evidence>
<evidence type="ECO:0000256" key="1">
    <source>
        <dbReference type="SAM" id="Phobius"/>
    </source>
</evidence>
<keyword evidence="1" id="KW-1133">Transmembrane helix</keyword>
<dbReference type="Gene3D" id="3.10.450.10">
    <property type="match status" value="1"/>
</dbReference>
<feature type="domain" description="Cystatin" evidence="2">
    <location>
        <begin position="38"/>
        <end position="102"/>
    </location>
</feature>
<dbReference type="SUPFAM" id="SSF54403">
    <property type="entry name" value="Cystatin/monellin"/>
    <property type="match status" value="1"/>
</dbReference>
<keyword evidence="1" id="KW-0812">Transmembrane</keyword>
<dbReference type="WBParaSite" id="Pan_g24227.t1">
    <property type="protein sequence ID" value="Pan_g24227.t1"/>
    <property type="gene ID" value="Pan_g24227"/>
</dbReference>
<name>A0A7E4VRL6_PANRE</name>
<dbReference type="Proteomes" id="UP000492821">
    <property type="component" value="Unassembled WGS sequence"/>
</dbReference>
<evidence type="ECO:0000259" key="2">
    <source>
        <dbReference type="Pfam" id="PF00031"/>
    </source>
</evidence>
<feature type="transmembrane region" description="Helical" evidence="1">
    <location>
        <begin position="6"/>
        <end position="25"/>
    </location>
</feature>
<dbReference type="Pfam" id="PF00031">
    <property type="entry name" value="Cystatin"/>
    <property type="match status" value="1"/>
</dbReference>
<dbReference type="InterPro" id="IPR046350">
    <property type="entry name" value="Cystatin_sf"/>
</dbReference>
<evidence type="ECO:0000313" key="3">
    <source>
        <dbReference type="Proteomes" id="UP000492821"/>
    </source>
</evidence>
<sequence length="108" mass="12105">MANLSPWPVIGLLFISAVVVSGLLGEREELGAHDSTDDLLVKHLATEALDRINYESEDQNYWKLGKITNGGKKVVGGLSYTFKFEIVKTNCNKEVSQDLKVKKRSFYQ</sequence>
<protein>
    <submittedName>
        <fullName evidence="4">Cystatin domain-containing protein</fullName>
    </submittedName>
</protein>
<organism evidence="3 4">
    <name type="scientific">Panagrellus redivivus</name>
    <name type="common">Microworm</name>
    <dbReference type="NCBI Taxonomy" id="6233"/>
    <lineage>
        <taxon>Eukaryota</taxon>
        <taxon>Metazoa</taxon>
        <taxon>Ecdysozoa</taxon>
        <taxon>Nematoda</taxon>
        <taxon>Chromadorea</taxon>
        <taxon>Rhabditida</taxon>
        <taxon>Tylenchina</taxon>
        <taxon>Panagrolaimomorpha</taxon>
        <taxon>Panagrolaimoidea</taxon>
        <taxon>Panagrolaimidae</taxon>
        <taxon>Panagrellus</taxon>
    </lineage>
</organism>
<dbReference type="InterPro" id="IPR000010">
    <property type="entry name" value="Cystatin_dom"/>
</dbReference>
<proteinExistence type="predicted"/>
<keyword evidence="1" id="KW-0472">Membrane</keyword>
<keyword evidence="3" id="KW-1185">Reference proteome</keyword>